<sequence length="168" mass="19649">MLLGWLFKKKNRRLVKDKIPSTILDIKPFLVEEVLRSPDFDNRGENALVKFYTDECRAKDKKMELFKFIHPSVDTTTIKKQNAIIDGIYHRARARSAIINRYNKLISCGAEMYKVSVIIDHRCCDWCKKNKDKRYPISVNFPSLWEANCKCHPHSLTDLIILIEGADY</sequence>
<evidence type="ECO:0000313" key="3">
    <source>
        <dbReference type="Proteomes" id="UP000044625"/>
    </source>
</evidence>
<gene>
    <name evidence="1" type="ORF">ERS008529_02107</name>
    <name evidence="2" type="ORF">ERS137968_04518</name>
</gene>
<proteinExistence type="predicted"/>
<dbReference type="EMBL" id="CQAZ01000016">
    <property type="protein sequence ID" value="CNH77891.1"/>
    <property type="molecule type" value="Genomic_DNA"/>
</dbReference>
<evidence type="ECO:0008006" key="5">
    <source>
        <dbReference type="Google" id="ProtNLM"/>
    </source>
</evidence>
<name>A0A0T9PRJ7_9GAMM</name>
<dbReference type="RefSeq" id="WP_049612969.1">
    <property type="nucleotide sequence ID" value="NZ_CAWMMU010000045.1"/>
</dbReference>
<protein>
    <recommendedName>
        <fullName evidence="5">Phage head morphogenesis protein, SPP1 gp7 family</fullName>
    </recommendedName>
</protein>
<reference evidence="2 3" key="2">
    <citation type="submission" date="2015-03" db="EMBL/GenBank/DDBJ databases">
        <authorList>
            <consortium name="Pathogen Informatics"/>
            <person name="Murphy D."/>
        </authorList>
    </citation>
    <scope>NUCLEOTIDE SEQUENCE [LARGE SCALE GENOMIC DNA]</scope>
    <source>
        <strain evidence="2">Type strain: CIP110230</strain>
        <strain evidence="3">type strain: CIP110230</strain>
    </source>
</reference>
<dbReference type="AlphaFoldDB" id="A0A0T9PRJ7"/>
<reference evidence="1" key="3">
    <citation type="submission" date="2015-03" db="EMBL/GenBank/DDBJ databases">
        <authorList>
            <person name="Murphy D."/>
        </authorList>
    </citation>
    <scope>NUCLEOTIDE SEQUENCE [LARGE SCALE GENOMIC DNA]</scope>
    <source>
        <strain evidence="1">A125KOH2</strain>
    </source>
</reference>
<organism evidence="1 4">
    <name type="scientific">Yersinia pekkanenii</name>
    <dbReference type="NCBI Taxonomy" id="1288385"/>
    <lineage>
        <taxon>Bacteria</taxon>
        <taxon>Pseudomonadati</taxon>
        <taxon>Pseudomonadota</taxon>
        <taxon>Gammaproteobacteria</taxon>
        <taxon>Enterobacterales</taxon>
        <taxon>Yersiniaceae</taxon>
        <taxon>Yersinia</taxon>
    </lineage>
</organism>
<evidence type="ECO:0000313" key="4">
    <source>
        <dbReference type="Proteomes" id="UP000045840"/>
    </source>
</evidence>
<dbReference type="EMBL" id="CWJL01000045">
    <property type="protein sequence ID" value="CRY69366.1"/>
    <property type="molecule type" value="Genomic_DNA"/>
</dbReference>
<dbReference type="STRING" id="1288385.ERS137968_04518"/>
<evidence type="ECO:0000313" key="2">
    <source>
        <dbReference type="EMBL" id="CRY69366.1"/>
    </source>
</evidence>
<dbReference type="Proteomes" id="UP000044625">
    <property type="component" value="Unassembled WGS sequence"/>
</dbReference>
<dbReference type="Proteomes" id="UP000045840">
    <property type="component" value="Unassembled WGS sequence"/>
</dbReference>
<dbReference type="OrthoDB" id="7058633at2"/>
<reference evidence="4" key="1">
    <citation type="submission" date="2015-03" db="EMBL/GenBank/DDBJ databases">
        <authorList>
            <consortium name="Pathogen Informatics"/>
        </authorList>
    </citation>
    <scope>NUCLEOTIDE SEQUENCE [LARGE SCALE GENOMIC DNA]</scope>
    <source>
        <strain evidence="4">A125KOH2</strain>
    </source>
</reference>
<accession>A0A0T9PRJ7</accession>
<keyword evidence="3" id="KW-1185">Reference proteome</keyword>
<evidence type="ECO:0000313" key="1">
    <source>
        <dbReference type="EMBL" id="CNH77891.1"/>
    </source>
</evidence>